<reference evidence="1 2" key="1">
    <citation type="journal article" date="2023" name="Science">
        <title>Complex scaffold remodeling in plant triterpene biosynthesis.</title>
        <authorList>
            <person name="De La Pena R."/>
            <person name="Hodgson H."/>
            <person name="Liu J.C."/>
            <person name="Stephenson M.J."/>
            <person name="Martin A.C."/>
            <person name="Owen C."/>
            <person name="Harkess A."/>
            <person name="Leebens-Mack J."/>
            <person name="Jimenez L.E."/>
            <person name="Osbourn A."/>
            <person name="Sattely E.S."/>
        </authorList>
    </citation>
    <scope>NUCLEOTIDE SEQUENCE [LARGE SCALE GENOMIC DNA]</scope>
    <source>
        <strain evidence="2">cv. JPN11</strain>
        <tissue evidence="1">Leaf</tissue>
    </source>
</reference>
<proteinExistence type="predicted"/>
<protein>
    <submittedName>
        <fullName evidence="1">O-methyltransferase</fullName>
    </submittedName>
</protein>
<gene>
    <name evidence="1" type="ORF">OWV82_002457</name>
</gene>
<organism evidence="1 2">
    <name type="scientific">Melia azedarach</name>
    <name type="common">Chinaberry tree</name>
    <dbReference type="NCBI Taxonomy" id="155640"/>
    <lineage>
        <taxon>Eukaryota</taxon>
        <taxon>Viridiplantae</taxon>
        <taxon>Streptophyta</taxon>
        <taxon>Embryophyta</taxon>
        <taxon>Tracheophyta</taxon>
        <taxon>Spermatophyta</taxon>
        <taxon>Magnoliopsida</taxon>
        <taxon>eudicotyledons</taxon>
        <taxon>Gunneridae</taxon>
        <taxon>Pentapetalae</taxon>
        <taxon>rosids</taxon>
        <taxon>malvids</taxon>
        <taxon>Sapindales</taxon>
        <taxon>Meliaceae</taxon>
        <taxon>Melia</taxon>
    </lineage>
</organism>
<keyword evidence="2" id="KW-1185">Reference proteome</keyword>
<name>A0ACC1Z1W7_MELAZ</name>
<accession>A0ACC1Z1W7</accession>
<dbReference type="EMBL" id="CM051394">
    <property type="protein sequence ID" value="KAJ4729723.1"/>
    <property type="molecule type" value="Genomic_DNA"/>
</dbReference>
<comment type="caution">
    <text evidence="1">The sequence shown here is derived from an EMBL/GenBank/DDBJ whole genome shotgun (WGS) entry which is preliminary data.</text>
</comment>
<evidence type="ECO:0000313" key="1">
    <source>
        <dbReference type="EMBL" id="KAJ4729723.1"/>
    </source>
</evidence>
<evidence type="ECO:0000313" key="2">
    <source>
        <dbReference type="Proteomes" id="UP001164539"/>
    </source>
</evidence>
<sequence>MESLNLIHDSELLQAQAYVWNHIFNFINFMSLKCAIQLGIPDIIKKHGKSMTLDELVTALPIHPTKTQCVYRLMRILTHSDFFALQNHSQNDREEGYIPTNASQLLLKDNSLSVTPFLLVMLDPILTTPWYYMST</sequence>
<dbReference type="Proteomes" id="UP001164539">
    <property type="component" value="Chromosome 1"/>
</dbReference>